<accession>A0A7M5WL51</accession>
<evidence type="ECO:0000313" key="2">
    <source>
        <dbReference type="EnsemblMetazoa" id="CLYHEMP008702.1"/>
    </source>
</evidence>
<keyword evidence="3" id="KW-1185">Reference proteome</keyword>
<dbReference type="PANTHER" id="PTHR46601:SF1">
    <property type="entry name" value="ADF-H DOMAIN-CONTAINING PROTEIN"/>
    <property type="match status" value="1"/>
</dbReference>
<dbReference type="PANTHER" id="PTHR46601">
    <property type="entry name" value="ULP_PROTEASE DOMAIN-CONTAINING PROTEIN"/>
    <property type="match status" value="1"/>
</dbReference>
<sequence length="394" mass="45282">MIRIDWSENAELFQTHQEKSQYYTSVTVSINTAVRYGPDGVQSHATISDAKSHKAEATWASLTEIFKAEEFSNIFTVYIVSDSPSSQYRNKKNIFLTKQWALKHNIEVYWIYTESGHGKGPMDGVGSAVKTAIKNTLAFNPTSCIKNTEELFDHLPILPKVIIGSYSEEDVDAFKALYPSNIDDLNIVAPSFGVSKIHEVHFPLDSMEAINWRMVSSDSFTAVKLLSTRTSTKKRQKKRDVSDNEDVEDVEDVEDSIDKDNDDESSKHDETDDEFEDEDEIENRFSAIKVKQSIGDEKNKGKFYCIYYDKGRYWARLIKGFRHDSQDEVCFQAEVLFLEYKSGYWEFPVKKKSEIVDTKYFFVGPCTPSETNKRGYQFIEDLKAVQLYKKIKSV</sequence>
<name>A0A7M5WL51_9CNID</name>
<evidence type="ECO:0000256" key="1">
    <source>
        <dbReference type="SAM" id="MobiDB-lite"/>
    </source>
</evidence>
<reference evidence="2" key="1">
    <citation type="submission" date="2021-01" db="UniProtKB">
        <authorList>
            <consortium name="EnsemblMetazoa"/>
        </authorList>
    </citation>
    <scope>IDENTIFICATION</scope>
</reference>
<protein>
    <submittedName>
        <fullName evidence="2">Uncharacterized protein</fullName>
    </submittedName>
</protein>
<feature type="compositionally biased region" description="Basic and acidic residues" evidence="1">
    <location>
        <begin position="256"/>
        <end position="270"/>
    </location>
</feature>
<feature type="compositionally biased region" description="Acidic residues" evidence="1">
    <location>
        <begin position="243"/>
        <end position="255"/>
    </location>
</feature>
<dbReference type="EnsemblMetazoa" id="CLYHEMT008702.1">
    <property type="protein sequence ID" value="CLYHEMP008702.1"/>
    <property type="gene ID" value="CLYHEMG008702"/>
</dbReference>
<evidence type="ECO:0000313" key="3">
    <source>
        <dbReference type="Proteomes" id="UP000594262"/>
    </source>
</evidence>
<organism evidence="2 3">
    <name type="scientific">Clytia hemisphaerica</name>
    <dbReference type="NCBI Taxonomy" id="252671"/>
    <lineage>
        <taxon>Eukaryota</taxon>
        <taxon>Metazoa</taxon>
        <taxon>Cnidaria</taxon>
        <taxon>Hydrozoa</taxon>
        <taxon>Hydroidolina</taxon>
        <taxon>Leptothecata</taxon>
        <taxon>Obeliida</taxon>
        <taxon>Clytiidae</taxon>
        <taxon>Clytia</taxon>
    </lineage>
</organism>
<proteinExistence type="predicted"/>
<dbReference type="Proteomes" id="UP000594262">
    <property type="component" value="Unplaced"/>
</dbReference>
<dbReference type="OrthoDB" id="5984309at2759"/>
<feature type="region of interest" description="Disordered" evidence="1">
    <location>
        <begin position="234"/>
        <end position="279"/>
    </location>
</feature>
<dbReference type="AlphaFoldDB" id="A0A7M5WL51"/>